<dbReference type="Proteomes" id="UP000501451">
    <property type="component" value="Chromosome"/>
</dbReference>
<dbReference type="PANTHER" id="PTHR18964:SF149">
    <property type="entry name" value="BIFUNCTIONAL UDP-N-ACETYLGLUCOSAMINE 2-EPIMERASE_N-ACETYLMANNOSAMINE KINASE"/>
    <property type="match status" value="1"/>
</dbReference>
<dbReference type="Gene3D" id="3.30.420.40">
    <property type="match status" value="2"/>
</dbReference>
<dbReference type="SUPFAM" id="SSF46785">
    <property type="entry name" value="Winged helix' DNA-binding domain"/>
    <property type="match status" value="1"/>
</dbReference>
<protein>
    <submittedName>
        <fullName evidence="4">ROK family protein</fullName>
    </submittedName>
</protein>
<evidence type="ECO:0000256" key="3">
    <source>
        <dbReference type="ARBA" id="ARBA00022629"/>
    </source>
</evidence>
<comment type="similarity">
    <text evidence="2">Belongs to the ROK (NagC/XylR) family.</text>
</comment>
<dbReference type="SUPFAM" id="SSF53067">
    <property type="entry name" value="Actin-like ATPase domain"/>
    <property type="match status" value="1"/>
</dbReference>
<sequence>MYSYGPAHVKQHNIHFLKRILKEERQPMTKNQLSKQSGLSVVTINKLIPEMVEGGQVLEMTNPIVTGGRRAAVYQLNQNHQLCLVMLYIEEDKEIKTHVSVVNLYGDRLACEEDILQMTDWDSIESCIQSYCRKFPNIKMISIGLPGMDMSSILTVVDAETMKGIILHKKIEERFALPVIIENDINAAVFGYKHTKAKPDSIIVSGLYFPEHYPPRTALVFDDYIYHGSTGLSGETQHLPVFNDFTFPLSEKSNIMYICEQIIQTIITMYDPNELILYTKASVMRRIELETIKENLLLVFSYGKEVVITNSEDFQDDYYQGLVLLGIKELEMQDYTFKNK</sequence>
<dbReference type="InterPro" id="IPR043129">
    <property type="entry name" value="ATPase_NBD"/>
</dbReference>
<accession>A0A6G7K8V9</accession>
<evidence type="ECO:0000256" key="2">
    <source>
        <dbReference type="ARBA" id="ARBA00006479"/>
    </source>
</evidence>
<dbReference type="EMBL" id="CP049740">
    <property type="protein sequence ID" value="QII81688.1"/>
    <property type="molecule type" value="Genomic_DNA"/>
</dbReference>
<comment type="function">
    <text evidence="1">Transcriptional repressor of xylose-utilizing enzymes.</text>
</comment>
<gene>
    <name evidence="4" type="ORF">G7057_03810</name>
</gene>
<keyword evidence="3" id="KW-0859">Xylose metabolism</keyword>
<dbReference type="RefSeq" id="WP_166161475.1">
    <property type="nucleotide sequence ID" value="NZ_CP049740.1"/>
</dbReference>
<dbReference type="InterPro" id="IPR036388">
    <property type="entry name" value="WH-like_DNA-bd_sf"/>
</dbReference>
<evidence type="ECO:0000256" key="1">
    <source>
        <dbReference type="ARBA" id="ARBA00002486"/>
    </source>
</evidence>
<dbReference type="AlphaFoldDB" id="A0A6G7K8V9"/>
<keyword evidence="5" id="KW-1185">Reference proteome</keyword>
<dbReference type="Gene3D" id="1.10.10.10">
    <property type="entry name" value="Winged helix-like DNA-binding domain superfamily/Winged helix DNA-binding domain"/>
    <property type="match status" value="1"/>
</dbReference>
<dbReference type="Pfam" id="PF00480">
    <property type="entry name" value="ROK"/>
    <property type="match status" value="1"/>
</dbReference>
<dbReference type="InterPro" id="IPR036390">
    <property type="entry name" value="WH_DNA-bd_sf"/>
</dbReference>
<dbReference type="GO" id="GO:0042732">
    <property type="term" value="P:D-xylose metabolic process"/>
    <property type="evidence" value="ECO:0007669"/>
    <property type="project" value="UniProtKB-KW"/>
</dbReference>
<dbReference type="CDD" id="cd23763">
    <property type="entry name" value="ASKHA_ATPase_ROK"/>
    <property type="match status" value="1"/>
</dbReference>
<dbReference type="PANTHER" id="PTHR18964">
    <property type="entry name" value="ROK (REPRESSOR, ORF, KINASE) FAMILY"/>
    <property type="match status" value="1"/>
</dbReference>
<organism evidence="4 5">
    <name type="scientific">Jeotgalibaca arthritidis</name>
    <dbReference type="NCBI Taxonomy" id="1868794"/>
    <lineage>
        <taxon>Bacteria</taxon>
        <taxon>Bacillati</taxon>
        <taxon>Bacillota</taxon>
        <taxon>Bacilli</taxon>
        <taxon>Lactobacillales</taxon>
        <taxon>Carnobacteriaceae</taxon>
        <taxon>Jeotgalibaca</taxon>
    </lineage>
</organism>
<reference evidence="4 5" key="1">
    <citation type="journal article" date="2017" name="Int. J. Syst. Evol. Microbiol.">
        <title>Jeotgalibaca porci sp. nov. and Jeotgalibaca arthritidis sp. nov., isolated from pigs, and emended description of the genus Jeotgalibaca.</title>
        <authorList>
            <person name="Zamora L."/>
            <person name="Perez-Sancho M."/>
            <person name="Dominguez L."/>
            <person name="Fernandez-Garayzabal J.F."/>
            <person name="Vela A.I."/>
        </authorList>
    </citation>
    <scope>NUCLEOTIDE SEQUENCE [LARGE SCALE GENOMIC DNA]</scope>
    <source>
        <strain evidence="4 5">CECT 9157</strain>
    </source>
</reference>
<name>A0A6G7K8V9_9LACT</name>
<dbReference type="InterPro" id="IPR000600">
    <property type="entry name" value="ROK"/>
</dbReference>
<proteinExistence type="inferred from homology"/>
<evidence type="ECO:0000313" key="4">
    <source>
        <dbReference type="EMBL" id="QII81688.1"/>
    </source>
</evidence>
<dbReference type="KEGG" id="jar:G7057_03810"/>
<evidence type="ECO:0000313" key="5">
    <source>
        <dbReference type="Proteomes" id="UP000501451"/>
    </source>
</evidence>
<keyword evidence="3" id="KW-0119">Carbohydrate metabolism</keyword>